<evidence type="ECO:0000256" key="2">
    <source>
        <dbReference type="SAM" id="Phobius"/>
    </source>
</evidence>
<keyword evidence="2" id="KW-1133">Transmembrane helix</keyword>
<comment type="caution">
    <text evidence="3">The sequence shown here is derived from an EMBL/GenBank/DDBJ whole genome shotgun (WGS) entry which is preliminary data.</text>
</comment>
<dbReference type="GO" id="GO:0034220">
    <property type="term" value="P:monoatomic ion transmembrane transport"/>
    <property type="evidence" value="ECO:0007669"/>
    <property type="project" value="UniProtKB-KW"/>
</dbReference>
<dbReference type="EMBL" id="JAJFAZ020000002">
    <property type="protein sequence ID" value="KAI5346256.1"/>
    <property type="molecule type" value="Genomic_DNA"/>
</dbReference>
<dbReference type="AlphaFoldDB" id="A0AAD4WN89"/>
<evidence type="ECO:0000256" key="1">
    <source>
        <dbReference type="ARBA" id="ARBA00023303"/>
    </source>
</evidence>
<sequence length="150" mass="17455">MPNKFTKYAPLFDFGIFVDVLQSGISESTNYPQKFSNCFWWGLRNLSSLGSNLQRSSTWENLYAAFISVIGLLLFLYLTGNLQTYMQSELQELKSKIMKKVKQELEQDRDVDVEKILSILPLRLQTYINSCMVWKKHKAVPKLQSMDEEV</sequence>
<dbReference type="SUPFAM" id="SSF81324">
    <property type="entry name" value="Voltage-gated potassium channels"/>
    <property type="match status" value="1"/>
</dbReference>
<keyword evidence="1" id="KW-0407">Ion channel</keyword>
<gene>
    <name evidence="3" type="ORF">L3X38_014135</name>
</gene>
<feature type="transmembrane region" description="Helical" evidence="2">
    <location>
        <begin position="62"/>
        <end position="80"/>
    </location>
</feature>
<keyword evidence="1" id="KW-0406">Ion transport</keyword>
<protein>
    <submittedName>
        <fullName evidence="3">Uncharacterized protein</fullName>
    </submittedName>
</protein>
<dbReference type="PANTHER" id="PTHR45651:SF68">
    <property type="entry name" value="ION TRANSPORT DOMAIN-CONTAINING PROTEIN"/>
    <property type="match status" value="1"/>
</dbReference>
<dbReference type="GO" id="GO:0016020">
    <property type="term" value="C:membrane"/>
    <property type="evidence" value="ECO:0007669"/>
    <property type="project" value="UniProtKB-SubCell"/>
</dbReference>
<reference evidence="3 4" key="1">
    <citation type="journal article" date="2022" name="G3 (Bethesda)">
        <title>Whole-genome sequence and methylome profiling of the almond [Prunus dulcis (Mill.) D.A. Webb] cultivar 'Nonpareil'.</title>
        <authorList>
            <person name="D'Amico-Willman K.M."/>
            <person name="Ouma W.Z."/>
            <person name="Meulia T."/>
            <person name="Sideli G.M."/>
            <person name="Gradziel T.M."/>
            <person name="Fresnedo-Ramirez J."/>
        </authorList>
    </citation>
    <scope>NUCLEOTIDE SEQUENCE [LARGE SCALE GENOMIC DNA]</scope>
    <source>
        <strain evidence="3">Clone GOH B32 T37-40</strain>
    </source>
</reference>
<organism evidence="3 4">
    <name type="scientific">Prunus dulcis</name>
    <name type="common">Almond</name>
    <name type="synonym">Amygdalus dulcis</name>
    <dbReference type="NCBI Taxonomy" id="3755"/>
    <lineage>
        <taxon>Eukaryota</taxon>
        <taxon>Viridiplantae</taxon>
        <taxon>Streptophyta</taxon>
        <taxon>Embryophyta</taxon>
        <taxon>Tracheophyta</taxon>
        <taxon>Spermatophyta</taxon>
        <taxon>Magnoliopsida</taxon>
        <taxon>eudicotyledons</taxon>
        <taxon>Gunneridae</taxon>
        <taxon>Pentapetalae</taxon>
        <taxon>rosids</taxon>
        <taxon>fabids</taxon>
        <taxon>Rosales</taxon>
        <taxon>Rosaceae</taxon>
        <taxon>Amygdaloideae</taxon>
        <taxon>Amygdaleae</taxon>
        <taxon>Prunus</taxon>
    </lineage>
</organism>
<dbReference type="PANTHER" id="PTHR45651">
    <property type="entry name" value="CYCLIC NUCLEOTIDE-GATED ION CHANNEL 15-RELATED-RELATED"/>
    <property type="match status" value="1"/>
</dbReference>
<accession>A0AAD4WN89</accession>
<keyword evidence="1" id="KW-0813">Transport</keyword>
<evidence type="ECO:0000313" key="4">
    <source>
        <dbReference type="Proteomes" id="UP001054821"/>
    </source>
</evidence>
<name>A0AAD4WN89_PRUDU</name>
<evidence type="ECO:0000313" key="3">
    <source>
        <dbReference type="EMBL" id="KAI5346256.1"/>
    </source>
</evidence>
<dbReference type="Proteomes" id="UP001054821">
    <property type="component" value="Chromosome 2"/>
</dbReference>
<proteinExistence type="predicted"/>
<keyword evidence="4" id="KW-1185">Reference proteome</keyword>
<keyword evidence="2" id="KW-0472">Membrane</keyword>
<keyword evidence="2" id="KW-0812">Transmembrane</keyword>